<evidence type="ECO:0000313" key="1">
    <source>
        <dbReference type="EMBL" id="QID85148.1"/>
    </source>
</evidence>
<gene>
    <name evidence="1" type="primary">MRP13_2</name>
    <name evidence="1" type="ORF">GRS66_007701</name>
</gene>
<dbReference type="GO" id="GO:0005840">
    <property type="term" value="C:ribosome"/>
    <property type="evidence" value="ECO:0007669"/>
    <property type="project" value="UniProtKB-KW"/>
</dbReference>
<dbReference type="InterPro" id="IPR059185">
    <property type="entry name" value="MRP13_sacc"/>
</dbReference>
<dbReference type="OrthoDB" id="4061106at2759"/>
<dbReference type="Proteomes" id="UP000501346">
    <property type="component" value="Chromosome SeVII-ScVII"/>
</dbReference>
<keyword evidence="1" id="KW-0689">Ribosomal protein</keyword>
<evidence type="ECO:0000313" key="2">
    <source>
        <dbReference type="Proteomes" id="UP000501346"/>
    </source>
</evidence>
<protein>
    <submittedName>
        <fullName evidence="1">Mitochondrial 37S ribosomal protein YmS-A</fullName>
    </submittedName>
</protein>
<reference evidence="1 2" key="1">
    <citation type="journal article" date="2019" name="BMC Genomics">
        <title>Chromosome level assembly and comparative genome analysis confirm lager-brewing yeasts originated from a single hybridization.</title>
        <authorList>
            <person name="Salazar A.N."/>
            <person name="Gorter de Vries A.R."/>
            <person name="van den Broek M."/>
            <person name="Brouwers N."/>
            <person name="de la Torre Cortes P."/>
            <person name="Kuijpers N.G.A."/>
            <person name="Daran J.G."/>
            <person name="Abeel T."/>
        </authorList>
    </citation>
    <scope>NUCLEOTIDE SEQUENCE [LARGE SCALE GENOMIC DNA]</scope>
    <source>
        <strain evidence="1 2">CBS 1483</strain>
    </source>
</reference>
<keyword evidence="1" id="KW-0687">Ribonucleoprotein</keyword>
<dbReference type="CDD" id="cd23704">
    <property type="entry name" value="mS44"/>
    <property type="match status" value="1"/>
</dbReference>
<dbReference type="AlphaFoldDB" id="A0A6C1E760"/>
<proteinExistence type="predicted"/>
<dbReference type="EMBL" id="CP049004">
    <property type="protein sequence ID" value="QID85148.1"/>
    <property type="molecule type" value="Genomic_DNA"/>
</dbReference>
<name>A0A6C1E760_SACPS</name>
<accession>A0A6C1E760</accession>
<keyword evidence="2" id="KW-1185">Reference proteome</keyword>
<sequence>MFKSVVWKRFSSTSGTARGKLDEFLIYHKTDARLKPFIYRPKNAQILLTKDIRDPKTKEPLEPRPPVKPLSRQTLNDFIYSVEPNSTELLDWFKEWTGTSIRKRAVWTYISPIHVQKMLTASFFKIGKYAHMVGLLYGMEHKFLKAQNPSVFDIEHFFNINLMCSLHRNKLRNYKDVDIAQKKLLVAWRKVLDRKNNTGLANTLVATLGRQIGFTPELPGLEPVQISLPEMPTSLSSAETKELLDRFEGVFLIARTLLDIDQHNAQYPELQKFISQYQSALGESHDPYDTYLKSLEHLEAQAPQEIAEEKAE</sequence>
<organism evidence="1 2">
    <name type="scientific">Saccharomyces pastorianus</name>
    <name type="common">Lager yeast</name>
    <name type="synonym">Saccharomyces cerevisiae x Saccharomyces eubayanus</name>
    <dbReference type="NCBI Taxonomy" id="27292"/>
    <lineage>
        <taxon>Eukaryota</taxon>
        <taxon>Fungi</taxon>
        <taxon>Dikarya</taxon>
        <taxon>Ascomycota</taxon>
        <taxon>Saccharomycotina</taxon>
        <taxon>Saccharomycetes</taxon>
        <taxon>Saccharomycetales</taxon>
        <taxon>Saccharomycetaceae</taxon>
        <taxon>Saccharomyces</taxon>
    </lineage>
</organism>